<feature type="domain" description="DnaJ homologue subfamily C GRV2/DNAJC13 N-terminal" evidence="1">
    <location>
        <begin position="138"/>
        <end position="390"/>
    </location>
</feature>
<keyword evidence="3" id="KW-1185">Reference proteome</keyword>
<dbReference type="PANTHER" id="PTHR36983:SF2">
    <property type="entry name" value="DNAJ HOMOLOG SUBFAMILY C MEMBER 13"/>
    <property type="match status" value="1"/>
</dbReference>
<dbReference type="GO" id="GO:0007032">
    <property type="term" value="P:endosome organization"/>
    <property type="evidence" value="ECO:0007669"/>
    <property type="project" value="InterPro"/>
</dbReference>
<dbReference type="AlphaFoldDB" id="A0AAV4VG76"/>
<organism evidence="2 3">
    <name type="scientific">Caerostris extrusa</name>
    <name type="common">Bark spider</name>
    <name type="synonym">Caerostris bankana</name>
    <dbReference type="NCBI Taxonomy" id="172846"/>
    <lineage>
        <taxon>Eukaryota</taxon>
        <taxon>Metazoa</taxon>
        <taxon>Ecdysozoa</taxon>
        <taxon>Arthropoda</taxon>
        <taxon>Chelicerata</taxon>
        <taxon>Arachnida</taxon>
        <taxon>Araneae</taxon>
        <taxon>Araneomorphae</taxon>
        <taxon>Entelegynae</taxon>
        <taxon>Araneoidea</taxon>
        <taxon>Araneidae</taxon>
        <taxon>Caerostris</taxon>
    </lineage>
</organism>
<evidence type="ECO:0000313" key="2">
    <source>
        <dbReference type="EMBL" id="GIY69132.1"/>
    </source>
</evidence>
<dbReference type="Pfam" id="PF19432">
    <property type="entry name" value="RME-8_N"/>
    <property type="match status" value="2"/>
</dbReference>
<dbReference type="EMBL" id="BPLR01014493">
    <property type="protein sequence ID" value="GIY69132.1"/>
    <property type="molecule type" value="Genomic_DNA"/>
</dbReference>
<dbReference type="InterPro" id="IPR044978">
    <property type="entry name" value="GRV2/DNAJC13"/>
</dbReference>
<dbReference type="GO" id="GO:0010008">
    <property type="term" value="C:endosome membrane"/>
    <property type="evidence" value="ECO:0007669"/>
    <property type="project" value="TreeGrafter"/>
</dbReference>
<proteinExistence type="predicted"/>
<comment type="caution">
    <text evidence="2">The sequence shown here is derived from an EMBL/GenBank/DDBJ whole genome shotgun (WGS) entry which is preliminary data.</text>
</comment>
<evidence type="ECO:0000313" key="3">
    <source>
        <dbReference type="Proteomes" id="UP001054945"/>
    </source>
</evidence>
<protein>
    <submittedName>
        <fullName evidence="2">DnaJ homolog subfamily C member 13</fullName>
    </submittedName>
</protein>
<sequence>MNPLKDNEDVACFVVTKLSWKGKYKRIFSIGTMGISTYSPNKLEVTNQWLYSDFISITPTSKGQTTEEFTINMKKGRKSESMKFASELRAEILTEALRFRNKFAESAFVTTSYRASKLHWSDNPLPVVLNLVQLQYCDEAITSVSDFIVHKESRRYSEPVKRILGLTETCLIERDPQTYSIVTIRPLNSIYALIRHPDNPQKFRVEYVTGQIRSYTSSDRDALLATLLDGVRASGNCDVHVKMHTRPTCRGQRFGPFYLPVDEEVETNHLRFLVSLPVRWDFSRAVIQFNNNISYKGLVHATLQESKEKFIQPALIALLERDGDSEQPSEMLEAQFQCIRRLVASKMGFATFTQIPSFREKLGLKVVRALKHGDAGVAHASIDMLCALMQIII</sequence>
<accession>A0AAV4VG76</accession>
<dbReference type="PANTHER" id="PTHR36983">
    <property type="entry name" value="DNAJ HOMOLOG SUBFAMILY C MEMBER 13"/>
    <property type="match status" value="1"/>
</dbReference>
<evidence type="ECO:0000259" key="1">
    <source>
        <dbReference type="Pfam" id="PF19432"/>
    </source>
</evidence>
<dbReference type="Proteomes" id="UP001054945">
    <property type="component" value="Unassembled WGS sequence"/>
</dbReference>
<name>A0AAV4VG76_CAEEX</name>
<dbReference type="GO" id="GO:0006898">
    <property type="term" value="P:receptor-mediated endocytosis"/>
    <property type="evidence" value="ECO:0007669"/>
    <property type="project" value="TreeGrafter"/>
</dbReference>
<reference evidence="2 3" key="1">
    <citation type="submission" date="2021-06" db="EMBL/GenBank/DDBJ databases">
        <title>Caerostris extrusa draft genome.</title>
        <authorList>
            <person name="Kono N."/>
            <person name="Arakawa K."/>
        </authorList>
    </citation>
    <scope>NUCLEOTIDE SEQUENCE [LARGE SCALE GENOMIC DNA]</scope>
</reference>
<gene>
    <name evidence="2" type="primary">DNAJC13</name>
    <name evidence="2" type="ORF">CEXT_130781</name>
</gene>
<feature type="domain" description="DnaJ homologue subfamily C GRV2/DNAJC13 N-terminal" evidence="1">
    <location>
        <begin position="12"/>
        <end position="131"/>
    </location>
</feature>
<dbReference type="GO" id="GO:2000641">
    <property type="term" value="P:regulation of early endosome to late endosome transport"/>
    <property type="evidence" value="ECO:0007669"/>
    <property type="project" value="InterPro"/>
</dbReference>
<dbReference type="InterPro" id="IPR045802">
    <property type="entry name" value="GRV2/DNAJC13_N"/>
</dbReference>